<dbReference type="Gene3D" id="3.40.50.10540">
    <property type="entry name" value="Crotonobetainyl-coa:carnitine coa-transferase, domain 1"/>
    <property type="match status" value="1"/>
</dbReference>
<organism evidence="2 3">
    <name type="scientific">Comamonas serinivorans</name>
    <dbReference type="NCBI Taxonomy" id="1082851"/>
    <lineage>
        <taxon>Bacteria</taxon>
        <taxon>Pseudomonadati</taxon>
        <taxon>Pseudomonadota</taxon>
        <taxon>Betaproteobacteria</taxon>
        <taxon>Burkholderiales</taxon>
        <taxon>Comamonadaceae</taxon>
        <taxon>Comamonas</taxon>
    </lineage>
</organism>
<protein>
    <submittedName>
        <fullName evidence="2">Carnitine dehydratase</fullName>
    </submittedName>
</protein>
<dbReference type="InterPro" id="IPR003673">
    <property type="entry name" value="CoA-Trfase_fam_III"/>
</dbReference>
<dbReference type="Gene3D" id="3.30.1540.10">
    <property type="entry name" value="formyl-coa transferase, domain 3"/>
    <property type="match status" value="1"/>
</dbReference>
<keyword evidence="1" id="KW-0808">Transferase</keyword>
<dbReference type="PANTHER" id="PTHR48207">
    <property type="entry name" value="SUCCINATE--HYDROXYMETHYLGLUTARATE COA-TRANSFERASE"/>
    <property type="match status" value="1"/>
</dbReference>
<dbReference type="AlphaFoldDB" id="A0A1Y0EPJ4"/>
<dbReference type="KEGG" id="cser:CCO03_11305"/>
<reference evidence="2 3" key="1">
    <citation type="submission" date="2017-05" db="EMBL/GenBank/DDBJ databases">
        <authorList>
            <person name="Song R."/>
            <person name="Chenine A.L."/>
            <person name="Ruprecht R.M."/>
        </authorList>
    </citation>
    <scope>NUCLEOTIDE SEQUENCE [LARGE SCALE GENOMIC DNA]</scope>
    <source>
        <strain evidence="2 3">DSM 26136</strain>
    </source>
</reference>
<evidence type="ECO:0000313" key="3">
    <source>
        <dbReference type="Proteomes" id="UP000196138"/>
    </source>
</evidence>
<dbReference type="InterPro" id="IPR044855">
    <property type="entry name" value="CoA-Trfase_III_dom3_sf"/>
</dbReference>
<keyword evidence="3" id="KW-1185">Reference proteome</keyword>
<proteinExistence type="predicted"/>
<dbReference type="OrthoDB" id="9058532at2"/>
<evidence type="ECO:0000256" key="1">
    <source>
        <dbReference type="ARBA" id="ARBA00022679"/>
    </source>
</evidence>
<dbReference type="InterPro" id="IPR023606">
    <property type="entry name" value="CoA-Trfase_III_dom_1_sf"/>
</dbReference>
<gene>
    <name evidence="2" type="ORF">CCO03_11305</name>
</gene>
<dbReference type="GO" id="GO:0008410">
    <property type="term" value="F:CoA-transferase activity"/>
    <property type="evidence" value="ECO:0007669"/>
    <property type="project" value="TreeGrafter"/>
</dbReference>
<dbReference type="Pfam" id="PF02515">
    <property type="entry name" value="CoA_transf_3"/>
    <property type="match status" value="1"/>
</dbReference>
<dbReference type="EMBL" id="CP021455">
    <property type="protein sequence ID" value="ARU05192.1"/>
    <property type="molecule type" value="Genomic_DNA"/>
</dbReference>
<accession>A0A1Y0EPJ4</accession>
<evidence type="ECO:0000313" key="2">
    <source>
        <dbReference type="EMBL" id="ARU05192.1"/>
    </source>
</evidence>
<dbReference type="SUPFAM" id="SSF89796">
    <property type="entry name" value="CoA-transferase family III (CaiB/BaiF)"/>
    <property type="match status" value="1"/>
</dbReference>
<name>A0A1Y0EPJ4_9BURK</name>
<dbReference type="Proteomes" id="UP000196138">
    <property type="component" value="Chromosome"/>
</dbReference>
<dbReference type="PANTHER" id="PTHR48207:SF3">
    <property type="entry name" value="SUCCINATE--HYDROXYMETHYLGLUTARATE COA-TRANSFERASE"/>
    <property type="match status" value="1"/>
</dbReference>
<dbReference type="RefSeq" id="WP_087281107.1">
    <property type="nucleotide sequence ID" value="NZ_CP021455.1"/>
</dbReference>
<sequence length="404" mass="44340">MSTVQASPSALPFAGLRVLDCASFIAAPVATTVLGDFGADVIKIEPHTGDSFRELYRAPGMPESDRNYPWELMSRNKRSLALNLKTPEALAALHRLVEQADVFVTNQPLPVRRKLGITYEDLKHLNPKLIYASFTAYGETGPEADKTGFDSTVYWARTGLMDLMRASEESQPIRSLPGMGDMPSGMTLYAAIVTALYRRAMTGEGSHVDTSLLACGVWSNAWMAQAALFQVPVEYRPPRTHTVNAFGNSYRTKDGRWINLAVLNEAQSAPLLKAMERTDLAQDPRFATPELRRQNHLALIPILDEVFIQHDLKEWRRRLDAAGITYGVIGVVEDMHDDEQMRIAGAIVPLGDEETIGSPFHLEGVAKRPAGPAPTLGQHTDDVLADYGFNADEIAKLRAAGALG</sequence>
<dbReference type="InterPro" id="IPR050483">
    <property type="entry name" value="CoA-transferase_III_domain"/>
</dbReference>